<evidence type="ECO:0000256" key="7">
    <source>
        <dbReference type="HAMAP-Rule" id="MF_00017"/>
    </source>
</evidence>
<reference evidence="10 11" key="1">
    <citation type="submission" date="2017-05" db="EMBL/GenBank/DDBJ databases">
        <title>Comparative genomic and metabolic analysis of manganese-oxidizing mechanisms in Celeribater manganoxidans DY25T: its adaption to the environment of polymetallic nodule.</title>
        <authorList>
            <person name="Wang X."/>
        </authorList>
    </citation>
    <scope>NUCLEOTIDE SEQUENCE [LARGE SCALE GENOMIC DNA]</scope>
    <source>
        <strain evidence="10 11">DY25</strain>
    </source>
</reference>
<feature type="domain" description="Toprim" evidence="9">
    <location>
        <begin position="127"/>
        <end position="222"/>
    </location>
</feature>
<dbReference type="InterPro" id="IPR006171">
    <property type="entry name" value="TOPRIM_dom"/>
</dbReference>
<keyword evidence="1 7" id="KW-0479">Metal-binding</keyword>
<dbReference type="EMBL" id="CP021404">
    <property type="protein sequence ID" value="ATI42097.1"/>
    <property type="molecule type" value="Genomic_DNA"/>
</dbReference>
<keyword evidence="5 7" id="KW-0233">DNA recombination</keyword>
<gene>
    <name evidence="7" type="primary">recR</name>
    <name evidence="10" type="ORF">CBW24_08805</name>
</gene>
<comment type="similarity">
    <text evidence="7">Belongs to the RecR family.</text>
</comment>
<evidence type="ECO:0000259" key="9">
    <source>
        <dbReference type="PROSITE" id="PS50880"/>
    </source>
</evidence>
<feature type="zinc finger region" description="C4-type" evidence="7">
    <location>
        <begin position="104"/>
        <end position="119"/>
    </location>
</feature>
<dbReference type="NCBIfam" id="TIGR00615">
    <property type="entry name" value="recR"/>
    <property type="match status" value="1"/>
</dbReference>
<keyword evidence="2 7" id="KW-0227">DNA damage</keyword>
<dbReference type="HAMAP" id="MF_00017">
    <property type="entry name" value="RecR"/>
    <property type="match status" value="1"/>
</dbReference>
<dbReference type="Pfam" id="PF13662">
    <property type="entry name" value="Toprim_4"/>
    <property type="match status" value="1"/>
</dbReference>
<feature type="region of interest" description="Disordered" evidence="8">
    <location>
        <begin position="1"/>
        <end position="20"/>
    </location>
</feature>
<evidence type="ECO:0000256" key="3">
    <source>
        <dbReference type="ARBA" id="ARBA00022771"/>
    </source>
</evidence>
<protein>
    <recommendedName>
        <fullName evidence="7">Recombination protein RecR</fullName>
    </recommendedName>
</protein>
<sequence length="246" mass="26121">MTKATRGSLRHDPDGRDHADGGCDVFIPSAIWFGRVGTAPTGRSPRVSDTPESIDKLIGLMARLPGLGPRSARRAVLHLVKKRGQLLAPLAEAMQEVADTARECINCGNVGTSEICSICASEKRATGELCVVEDVADLWAMERTRAFKGRYHVLGGTLSALDAIGPDELRIPRLLDRLGAEQITEVILALNATVDGQTTAHYLADAMEDRGVAVTSLAQGVPIGGELDYLDDGTIGAALRARRALG</sequence>
<evidence type="ECO:0000256" key="5">
    <source>
        <dbReference type="ARBA" id="ARBA00023172"/>
    </source>
</evidence>
<dbReference type="AlphaFoldDB" id="A0A291LZQ0"/>
<dbReference type="PANTHER" id="PTHR30446">
    <property type="entry name" value="RECOMBINATION PROTEIN RECR"/>
    <property type="match status" value="1"/>
</dbReference>
<dbReference type="Pfam" id="PF21175">
    <property type="entry name" value="RecR_C"/>
    <property type="match status" value="1"/>
</dbReference>
<dbReference type="OrthoDB" id="9802672at2"/>
<accession>A0A291LZQ0</accession>
<proteinExistence type="inferred from homology"/>
<evidence type="ECO:0000256" key="4">
    <source>
        <dbReference type="ARBA" id="ARBA00022833"/>
    </source>
</evidence>
<dbReference type="Pfam" id="PF21176">
    <property type="entry name" value="RecR_HhH"/>
    <property type="match status" value="1"/>
</dbReference>
<dbReference type="PANTHER" id="PTHR30446:SF0">
    <property type="entry name" value="RECOMBINATION PROTEIN RECR"/>
    <property type="match status" value="1"/>
</dbReference>
<dbReference type="GO" id="GO:0003677">
    <property type="term" value="F:DNA binding"/>
    <property type="evidence" value="ECO:0007669"/>
    <property type="project" value="UniProtKB-UniRule"/>
</dbReference>
<feature type="compositionally biased region" description="Basic and acidic residues" evidence="8">
    <location>
        <begin position="9"/>
        <end position="20"/>
    </location>
</feature>
<dbReference type="PROSITE" id="PS50880">
    <property type="entry name" value="TOPRIM"/>
    <property type="match status" value="1"/>
</dbReference>
<keyword evidence="4 7" id="KW-0862">Zinc</keyword>
<dbReference type="GO" id="GO:0008270">
    <property type="term" value="F:zinc ion binding"/>
    <property type="evidence" value="ECO:0007669"/>
    <property type="project" value="UniProtKB-KW"/>
</dbReference>
<evidence type="ECO:0000256" key="2">
    <source>
        <dbReference type="ARBA" id="ARBA00022763"/>
    </source>
</evidence>
<name>A0A291LZQ0_9RHOB</name>
<evidence type="ECO:0000313" key="10">
    <source>
        <dbReference type="EMBL" id="ATI42097.1"/>
    </source>
</evidence>
<evidence type="ECO:0000256" key="1">
    <source>
        <dbReference type="ARBA" id="ARBA00022723"/>
    </source>
</evidence>
<dbReference type="SMART" id="SM00493">
    <property type="entry name" value="TOPRIM"/>
    <property type="match status" value="1"/>
</dbReference>
<dbReference type="GO" id="GO:0006310">
    <property type="term" value="P:DNA recombination"/>
    <property type="evidence" value="ECO:0007669"/>
    <property type="project" value="UniProtKB-UniRule"/>
</dbReference>
<keyword evidence="3 7" id="KW-0863">Zinc-finger</keyword>
<evidence type="ECO:0000256" key="6">
    <source>
        <dbReference type="ARBA" id="ARBA00023204"/>
    </source>
</evidence>
<dbReference type="Gene3D" id="3.40.1360.10">
    <property type="match status" value="1"/>
</dbReference>
<dbReference type="KEGG" id="cmag:CBW24_08805"/>
<comment type="function">
    <text evidence="7">May play a role in DNA repair. It seems to be involved in an RecBC-independent recombinational process of DNA repair. It may act with RecF and RecO.</text>
</comment>
<keyword evidence="6 7" id="KW-0234">DNA repair</keyword>
<dbReference type="Proteomes" id="UP000219050">
    <property type="component" value="Chromosome"/>
</dbReference>
<dbReference type="GO" id="GO:0006281">
    <property type="term" value="P:DNA repair"/>
    <property type="evidence" value="ECO:0007669"/>
    <property type="project" value="UniProtKB-UniRule"/>
</dbReference>
<keyword evidence="11" id="KW-1185">Reference proteome</keyword>
<dbReference type="InterPro" id="IPR000093">
    <property type="entry name" value="DNA_Rcmb_RecR"/>
</dbReference>
<organism evidence="10 11">
    <name type="scientific">Pacificitalea manganoxidans</name>
    <dbReference type="NCBI Taxonomy" id="1411902"/>
    <lineage>
        <taxon>Bacteria</taxon>
        <taxon>Pseudomonadati</taxon>
        <taxon>Pseudomonadota</taxon>
        <taxon>Alphaproteobacteria</taxon>
        <taxon>Rhodobacterales</taxon>
        <taxon>Paracoccaceae</taxon>
        <taxon>Pacificitalea</taxon>
    </lineage>
</organism>
<evidence type="ECO:0000256" key="8">
    <source>
        <dbReference type="SAM" id="MobiDB-lite"/>
    </source>
</evidence>
<dbReference type="SUPFAM" id="SSF111304">
    <property type="entry name" value="Recombination protein RecR"/>
    <property type="match status" value="1"/>
</dbReference>
<dbReference type="InterPro" id="IPR034137">
    <property type="entry name" value="TOPRIM_RecR"/>
</dbReference>
<evidence type="ECO:0000313" key="11">
    <source>
        <dbReference type="Proteomes" id="UP000219050"/>
    </source>
</evidence>
<dbReference type="CDD" id="cd01025">
    <property type="entry name" value="TOPRIM_recR"/>
    <property type="match status" value="1"/>
</dbReference>
<dbReference type="InterPro" id="IPR023627">
    <property type="entry name" value="Rcmb_RecR"/>
</dbReference>
<dbReference type="Gene3D" id="1.10.8.420">
    <property type="entry name" value="RecR Domain 1"/>
    <property type="match status" value="1"/>
</dbReference>